<dbReference type="EMBL" id="RCML01001083">
    <property type="protein sequence ID" value="KAG2965714.1"/>
    <property type="molecule type" value="Genomic_DNA"/>
</dbReference>
<evidence type="ECO:0000313" key="11">
    <source>
        <dbReference type="EMBL" id="KAG3214707.1"/>
    </source>
</evidence>
<dbReference type="Proteomes" id="UP000760860">
    <property type="component" value="Unassembled WGS sequence"/>
</dbReference>
<dbReference type="Proteomes" id="UP000774804">
    <property type="component" value="Unassembled WGS sequence"/>
</dbReference>
<dbReference type="GO" id="GO:0004519">
    <property type="term" value="F:endonuclease activity"/>
    <property type="evidence" value="ECO:0007669"/>
    <property type="project" value="UniProtKB-KW"/>
</dbReference>
<evidence type="ECO:0000256" key="2">
    <source>
        <dbReference type="ARBA" id="ARBA00022695"/>
    </source>
</evidence>
<accession>A0A8T1AMP0</accession>
<evidence type="ECO:0000256" key="6">
    <source>
        <dbReference type="ARBA" id="ARBA00022918"/>
    </source>
</evidence>
<dbReference type="EMBL" id="RCMG01001059">
    <property type="protein sequence ID" value="KAG2837596.1"/>
    <property type="molecule type" value="Genomic_DNA"/>
</dbReference>
<evidence type="ECO:0000256" key="4">
    <source>
        <dbReference type="ARBA" id="ARBA00022759"/>
    </source>
</evidence>
<evidence type="ECO:0000256" key="3">
    <source>
        <dbReference type="ARBA" id="ARBA00022722"/>
    </source>
</evidence>
<keyword evidence="4" id="KW-0255">Endonuclease</keyword>
<dbReference type="GO" id="GO:0016787">
    <property type="term" value="F:hydrolase activity"/>
    <property type="evidence" value="ECO:0007669"/>
    <property type="project" value="UniProtKB-KW"/>
</dbReference>
<evidence type="ECO:0000256" key="1">
    <source>
        <dbReference type="ARBA" id="ARBA00022679"/>
    </source>
</evidence>
<dbReference type="Proteomes" id="UP000735874">
    <property type="component" value="Unassembled WGS sequence"/>
</dbReference>
<dbReference type="InterPro" id="IPR041373">
    <property type="entry name" value="RT_RNaseH"/>
</dbReference>
<dbReference type="PANTHER" id="PTHR34072">
    <property type="entry name" value="ENZYMATIC POLYPROTEIN-RELATED"/>
    <property type="match status" value="1"/>
</dbReference>
<dbReference type="Pfam" id="PF17917">
    <property type="entry name" value="RT_RNaseH"/>
    <property type="match status" value="1"/>
</dbReference>
<keyword evidence="3" id="KW-0540">Nuclease</keyword>
<gene>
    <name evidence="8" type="ORF">PC113_g19810</name>
    <name evidence="9" type="ORF">PC115_g21218</name>
    <name evidence="10" type="ORF">PC118_g19591</name>
    <name evidence="11" type="ORF">PC129_g14393</name>
</gene>
<evidence type="ECO:0000313" key="12">
    <source>
        <dbReference type="Proteomes" id="UP000774804"/>
    </source>
</evidence>
<dbReference type="PANTHER" id="PTHR34072:SF56">
    <property type="entry name" value="REVERSE TRANSCRIPTASE_RETROTRANSPOSON-DERIVED PROTEIN RNASE H-LIKE DOMAIN-CONTAINING PROTEIN"/>
    <property type="match status" value="1"/>
</dbReference>
<dbReference type="AlphaFoldDB" id="A0A8T1AMP0"/>
<evidence type="ECO:0000313" key="8">
    <source>
        <dbReference type="EMBL" id="KAG2837596.1"/>
    </source>
</evidence>
<dbReference type="EMBL" id="RCMV01000616">
    <property type="protein sequence ID" value="KAG3214707.1"/>
    <property type="molecule type" value="Genomic_DNA"/>
</dbReference>
<keyword evidence="1" id="KW-0808">Transferase</keyword>
<dbReference type="SUPFAM" id="SSF56672">
    <property type="entry name" value="DNA/RNA polymerases"/>
    <property type="match status" value="1"/>
</dbReference>
<dbReference type="EMBL" id="RCMI01001466">
    <property type="protein sequence ID" value="KAG2884801.1"/>
    <property type="molecule type" value="Genomic_DNA"/>
</dbReference>
<proteinExistence type="predicted"/>
<evidence type="ECO:0000313" key="9">
    <source>
        <dbReference type="EMBL" id="KAG2884801.1"/>
    </source>
</evidence>
<keyword evidence="5" id="KW-0378">Hydrolase</keyword>
<dbReference type="InterPro" id="IPR043502">
    <property type="entry name" value="DNA/RNA_pol_sf"/>
</dbReference>
<evidence type="ECO:0000313" key="10">
    <source>
        <dbReference type="EMBL" id="KAG2965714.1"/>
    </source>
</evidence>
<keyword evidence="6" id="KW-0695">RNA-directed DNA polymerase</keyword>
<feature type="domain" description="Reverse transcriptase RNase H-like" evidence="7">
    <location>
        <begin position="4"/>
        <end position="90"/>
    </location>
</feature>
<protein>
    <recommendedName>
        <fullName evidence="7">Reverse transcriptase RNase H-like domain-containing protein</fullName>
    </recommendedName>
</protein>
<reference evidence="9" key="1">
    <citation type="submission" date="2018-10" db="EMBL/GenBank/DDBJ databases">
        <title>Effector identification in a new, highly contiguous assembly of the strawberry crown rot pathogen Phytophthora cactorum.</title>
        <authorList>
            <person name="Armitage A.D."/>
            <person name="Nellist C.F."/>
            <person name="Bates H."/>
            <person name="Vickerstaff R.J."/>
            <person name="Harrison R.J."/>
        </authorList>
    </citation>
    <scope>NUCLEOTIDE SEQUENCE</scope>
    <source>
        <strain evidence="8">15-7</strain>
        <strain evidence="9">4032</strain>
        <strain evidence="10">P415</strain>
        <strain evidence="11">P421</strain>
    </source>
</reference>
<sequence>MLPDDSKPFDVVCSANDIPNGCVLMPFDDDEHEHVIRYQSRQLMAAERNYPVHDKELLAMQYALIKFRVYLLGEQSFAVYTDHASLLAAVKSPHLS</sequence>
<evidence type="ECO:0000256" key="5">
    <source>
        <dbReference type="ARBA" id="ARBA00022801"/>
    </source>
</evidence>
<comment type="caution">
    <text evidence="9">The sequence shown here is derived from an EMBL/GenBank/DDBJ whole genome shotgun (WGS) entry which is preliminary data.</text>
</comment>
<organism evidence="9 12">
    <name type="scientific">Phytophthora cactorum</name>
    <dbReference type="NCBI Taxonomy" id="29920"/>
    <lineage>
        <taxon>Eukaryota</taxon>
        <taxon>Sar</taxon>
        <taxon>Stramenopiles</taxon>
        <taxon>Oomycota</taxon>
        <taxon>Peronosporomycetes</taxon>
        <taxon>Peronosporales</taxon>
        <taxon>Peronosporaceae</taxon>
        <taxon>Phytophthora</taxon>
    </lineage>
</organism>
<name>A0A8T1AMP0_9STRA</name>
<dbReference type="GO" id="GO:0003964">
    <property type="term" value="F:RNA-directed DNA polymerase activity"/>
    <property type="evidence" value="ECO:0007669"/>
    <property type="project" value="UniProtKB-KW"/>
</dbReference>
<dbReference type="Proteomes" id="UP000697107">
    <property type="component" value="Unassembled WGS sequence"/>
</dbReference>
<evidence type="ECO:0000259" key="7">
    <source>
        <dbReference type="Pfam" id="PF17917"/>
    </source>
</evidence>
<keyword evidence="2" id="KW-0548">Nucleotidyltransferase</keyword>